<organism evidence="1">
    <name type="scientific">Erysiphales narna-like virus 3</name>
    <dbReference type="NCBI Taxonomy" id="2719866"/>
    <lineage>
        <taxon>Viruses</taxon>
        <taxon>Riboviria</taxon>
        <taxon>Orthornavirae</taxon>
        <taxon>Lenarviricota</taxon>
        <taxon>Amabiliviricetes</taxon>
        <taxon>Wolframvirales</taxon>
        <taxon>Narnaviridae</taxon>
    </lineage>
</organism>
<keyword evidence="1" id="KW-0808">Transferase</keyword>
<reference evidence="1" key="1">
    <citation type="submission" date="2019-10" db="EMBL/GenBank/DDBJ databases">
        <title>The virome associated to Eryshiphales from vegetable crops in Italy.</title>
        <authorList>
            <person name="Chiapello M."/>
            <person name="Turina M."/>
        </authorList>
    </citation>
    <scope>NUCLEOTIDE SEQUENCE</scope>
    <source>
        <strain evidence="1">PM-A_DN30008</strain>
    </source>
</reference>
<proteinExistence type="predicted"/>
<dbReference type="GO" id="GO:0003968">
    <property type="term" value="F:RNA-directed RNA polymerase activity"/>
    <property type="evidence" value="ECO:0007669"/>
    <property type="project" value="UniProtKB-KW"/>
</dbReference>
<sequence>MYNNSMASVTGVGAKKAPASASRILEKRINQFQRAYCAALCSAFGINVDRHPSARAFIRKRSKMFALEGDKFLKTFKKDCAAVRWVVYEGTFDRSVLARVLPRCFSSCKKRVKLLQFIKIGRALPCLTDKKAAMDAYYESISKPRYCGKAEALLLYKKLRPYRKPIPPATLVDYCGTSSCKGFGRDVGGRSQFLRTKGVSFPNPARYNKYSSLNRVILRDFPSENCNSYKNEPLEAESVALPEVGAKFRIITKNDPTQVAESHRVRKTYFPLLLSNKNTVVSEALRDPDLVELDLRPKGKKSDFRKRQYYSADLSSATDYLSREAIVSVAEALGFDPDLAYAQRVDGRPCLSGTLMGLPASWTILSLVHYVLASSIDPDHCFRLKGDDLIAFWTKRQWEAYKFRMENVGFVINVTKSFIAKTFGNFCEVDYAEKRIRGVLHREPTYSVKSLATNLPLSPEQWRLLLRLGAPLWKLSALQRKFCSKWYQAARRVGIDACAPPKLGGLGLCPSRLDRSVSKGTSILCRAAHDGVQICQDMPEDKGPLVSVYTHYLETAIFRAHPDAVEVDLKECYETIGRAAVIDGTRGLLRKSKVNSPFNVAKHKLRYIKEVLPALSIAPLPMTLQHTYEIVDRLVCVDRGVAGNVKGLARGLRNRTETGC</sequence>
<keyword evidence="1" id="KW-0548">Nucleotidyltransferase</keyword>
<protein>
    <submittedName>
        <fullName evidence="1">RNA-dependent RNA polymerase</fullName>
    </submittedName>
</protein>
<dbReference type="EMBL" id="MN628270">
    <property type="protein sequence ID" value="QIP68041.1"/>
    <property type="molecule type" value="Genomic_RNA"/>
</dbReference>
<name>A0A6G9EMA7_9VIRU</name>
<evidence type="ECO:0000313" key="1">
    <source>
        <dbReference type="EMBL" id="QIP68041.1"/>
    </source>
</evidence>
<keyword evidence="1" id="KW-0696">RNA-directed RNA polymerase</keyword>
<accession>A0A6G9EMA7</accession>